<dbReference type="CDD" id="cd06238">
    <property type="entry name" value="M14-like"/>
    <property type="match status" value="1"/>
</dbReference>
<sequence>MRRFSFVFLLALLANLSWAQDLSYYLPKGYTYNPSVPTPKQVLGYEVGEWHVTHDQLVMYMKAVAAASDRVKFEETGRSYEKRPQTLLTITSPSNLGKLDQIKAERAKLREPGSAVNIQNMPVVMFMGYSVHGNEPSGANASLLAAYHFAAANEIAADLENIVLLLDPAINPDGLNRFASWVNSHKAYVMNGDPAQRELNEAWPRGRTNHYWFDLNRDWLPVQHPESRNRVKVFQSWLPNIHLDFHEMGTNSTFFFQPGVPSRVHPLTPKKNFELTEKIGTYHAKALDQIGSLYYNQENYDDFYYGKGSTYPDVQGSIGILFEQASSRGHLQESANGMLSFPFTIRNQFTANLSSYQAAKEMRVELNQWMKDFYTEIKNETTADVNKAYIFGAKEDDARSFHLADLILQHDIKVFALKEDITVNGKQFKKESSYIVPADQPQYRLIKAMFETRTTFQDSLFYDISAWTYPMAFHLDFMALNSRILNLASVTQVDKNNFAQAPGKVIGEAGAYQYALEWTDYYAPKAAYQLLKAGFLVRVSNAEFSTAEGKTFGRGTLLIDKGESGMDNQAFFAKLREIALGSHVDIHALTTGYTGGANLGSTFMAPLKTPNVALLVDGGVDSGEAGEIWHLLDQRMKMPVTLLPLDAVSGANLSRYNVILMADGNYGRLGQAGATAIKNWVSQGNTLVAKGGALRWLAQNEIGNFTFRTVDNAEKGLQKNYADFENATGSKQTFGAIFKANLDTTHPIGYGYSEKEIYTFRNDNFFLEPSANPYANPLVYTANPLASGYLHPSNLPGVKESAVIRVAGQGRGRIIGFADNPNFRAFWFGTNKLFMNSIFFGQVIDGGTTR</sequence>
<evidence type="ECO:0000256" key="1">
    <source>
        <dbReference type="SAM" id="SignalP"/>
    </source>
</evidence>
<name>A0A326RVX2_9BACT</name>
<feature type="domain" description="Peptidase M14" evidence="2">
    <location>
        <begin position="59"/>
        <end position="253"/>
    </location>
</feature>
<dbReference type="SUPFAM" id="SSF52317">
    <property type="entry name" value="Class I glutamine amidotransferase-like"/>
    <property type="match status" value="1"/>
</dbReference>
<accession>A0A326RVX2</accession>
<keyword evidence="1" id="KW-0732">Signal</keyword>
<dbReference type="InterPro" id="IPR029062">
    <property type="entry name" value="Class_I_gatase-like"/>
</dbReference>
<dbReference type="InterPro" id="IPR000834">
    <property type="entry name" value="Peptidase_M14"/>
</dbReference>
<keyword evidence="3" id="KW-0645">Protease</keyword>
<dbReference type="GO" id="GO:0008270">
    <property type="term" value="F:zinc ion binding"/>
    <property type="evidence" value="ECO:0007669"/>
    <property type="project" value="InterPro"/>
</dbReference>
<reference evidence="3 4" key="1">
    <citation type="submission" date="2018-06" db="EMBL/GenBank/DDBJ databases">
        <title>Genomic Encyclopedia of Archaeal and Bacterial Type Strains, Phase II (KMG-II): from individual species to whole genera.</title>
        <authorList>
            <person name="Goeker M."/>
        </authorList>
    </citation>
    <scope>NUCLEOTIDE SEQUENCE [LARGE SCALE GENOMIC DNA]</scope>
    <source>
        <strain evidence="3 4">T4</strain>
    </source>
</reference>
<dbReference type="GO" id="GO:0004181">
    <property type="term" value="F:metallocarboxypeptidase activity"/>
    <property type="evidence" value="ECO:0007669"/>
    <property type="project" value="InterPro"/>
</dbReference>
<dbReference type="RefSeq" id="WP_111391379.1">
    <property type="nucleotide sequence ID" value="NZ_QKTX01000002.1"/>
</dbReference>
<gene>
    <name evidence="3" type="ORF">CLV31_102115</name>
</gene>
<keyword evidence="3" id="KW-0378">Hydrolase</keyword>
<dbReference type="Pfam" id="PF00246">
    <property type="entry name" value="Peptidase_M14"/>
    <property type="match status" value="1"/>
</dbReference>
<dbReference type="Gene3D" id="3.40.630.10">
    <property type="entry name" value="Zn peptidases"/>
    <property type="match status" value="1"/>
</dbReference>
<dbReference type="OrthoDB" id="9758209at2"/>
<keyword evidence="3" id="KW-0121">Carboxypeptidase</keyword>
<dbReference type="Proteomes" id="UP000248917">
    <property type="component" value="Unassembled WGS sequence"/>
</dbReference>
<evidence type="ECO:0000313" key="3">
    <source>
        <dbReference type="EMBL" id="PZV86220.1"/>
    </source>
</evidence>
<comment type="caution">
    <text evidence="3">The sequence shown here is derived from an EMBL/GenBank/DDBJ whole genome shotgun (WGS) entry which is preliminary data.</text>
</comment>
<proteinExistence type="predicted"/>
<evidence type="ECO:0000313" key="4">
    <source>
        <dbReference type="Proteomes" id="UP000248917"/>
    </source>
</evidence>
<protein>
    <submittedName>
        <fullName evidence="3">Zinc carboxypeptidase</fullName>
    </submittedName>
</protein>
<evidence type="ECO:0000259" key="2">
    <source>
        <dbReference type="Pfam" id="PF00246"/>
    </source>
</evidence>
<organism evidence="3 4">
    <name type="scientific">Algoriphagus aquaeductus</name>
    <dbReference type="NCBI Taxonomy" id="475299"/>
    <lineage>
        <taxon>Bacteria</taxon>
        <taxon>Pseudomonadati</taxon>
        <taxon>Bacteroidota</taxon>
        <taxon>Cytophagia</taxon>
        <taxon>Cytophagales</taxon>
        <taxon>Cyclobacteriaceae</taxon>
        <taxon>Algoriphagus</taxon>
    </lineage>
</organism>
<dbReference type="AlphaFoldDB" id="A0A326RVX2"/>
<dbReference type="SUPFAM" id="SSF53187">
    <property type="entry name" value="Zn-dependent exopeptidases"/>
    <property type="match status" value="1"/>
</dbReference>
<keyword evidence="4" id="KW-1185">Reference proteome</keyword>
<dbReference type="EMBL" id="QKTX01000002">
    <property type="protein sequence ID" value="PZV86220.1"/>
    <property type="molecule type" value="Genomic_DNA"/>
</dbReference>
<feature type="chain" id="PRO_5016248758" evidence="1">
    <location>
        <begin position="20"/>
        <end position="850"/>
    </location>
</feature>
<dbReference type="GO" id="GO:0006508">
    <property type="term" value="P:proteolysis"/>
    <property type="evidence" value="ECO:0007669"/>
    <property type="project" value="InterPro"/>
</dbReference>
<feature type="signal peptide" evidence="1">
    <location>
        <begin position="1"/>
        <end position="19"/>
    </location>
</feature>